<protein>
    <submittedName>
        <fullName evidence="1">Uncharacterized protein</fullName>
    </submittedName>
</protein>
<accession>A0A8D3X3W9</accession>
<dbReference type="EMBL" id="CP003017">
    <property type="protein sequence ID" value="AEN90539.1"/>
    <property type="molecule type" value="Genomic_DNA"/>
</dbReference>
<evidence type="ECO:0000313" key="1">
    <source>
        <dbReference type="EMBL" id="AEN90539.1"/>
    </source>
</evidence>
<gene>
    <name evidence="1" type="ORF">BMWSH_3657</name>
</gene>
<dbReference type="Proteomes" id="UP000001283">
    <property type="component" value="Chromosome"/>
</dbReference>
<reference evidence="1 2" key="1">
    <citation type="journal article" date="2011" name="J. Bacteriol.">
        <title>Complete genome sequence of the industrial strain Bacillus megaterium WSH-002.</title>
        <authorList>
            <person name="Liu L."/>
            <person name="Li Y."/>
            <person name="Zhang J."/>
            <person name="Zou W."/>
            <person name="Zhou Z."/>
            <person name="Liu J."/>
            <person name="Li X."/>
            <person name="Wang L."/>
            <person name="Chen J."/>
        </authorList>
    </citation>
    <scope>NUCLEOTIDE SEQUENCE [LARGE SCALE GENOMIC DNA]</scope>
    <source>
        <strain evidence="1 2">WSH-002</strain>
    </source>
</reference>
<proteinExistence type="predicted"/>
<dbReference type="AlphaFoldDB" id="A0A8D3X3W9"/>
<name>A0A8D3X3W9_PRIMW</name>
<evidence type="ECO:0000313" key="2">
    <source>
        <dbReference type="Proteomes" id="UP000001283"/>
    </source>
</evidence>
<sequence>MNIYFWCILLNMEILFFIQCEGCKQKEKKVIFLILPLIFFL</sequence>
<organism evidence="1 2">
    <name type="scientific">Priestia megaterium (strain WSH-002)</name>
    <name type="common">Bacillus megaterium</name>
    <dbReference type="NCBI Taxonomy" id="1006007"/>
    <lineage>
        <taxon>Bacteria</taxon>
        <taxon>Bacillati</taxon>
        <taxon>Bacillota</taxon>
        <taxon>Bacilli</taxon>
        <taxon>Bacillales</taxon>
        <taxon>Bacillaceae</taxon>
        <taxon>Priestia</taxon>
    </lineage>
</organism>
<dbReference type="KEGG" id="bmh:BMWSH_3657"/>